<protein>
    <recommendedName>
        <fullName evidence="4">NlpC/P60 domain-containing protein</fullName>
    </recommendedName>
</protein>
<evidence type="ECO:0000313" key="3">
    <source>
        <dbReference type="Proteomes" id="UP000007322"/>
    </source>
</evidence>
<feature type="signal peptide" evidence="1">
    <location>
        <begin position="1"/>
        <end position="19"/>
    </location>
</feature>
<feature type="chain" id="PRO_5003435478" description="NlpC/P60 domain-containing protein" evidence="1">
    <location>
        <begin position="20"/>
        <end position="249"/>
    </location>
</feature>
<dbReference type="STRING" id="573729.G2QD02"/>
<dbReference type="EMBL" id="CP003004">
    <property type="protein sequence ID" value="AEO57422.1"/>
    <property type="molecule type" value="Genomic_DNA"/>
</dbReference>
<dbReference type="Proteomes" id="UP000007322">
    <property type="component" value="Chromosome 3"/>
</dbReference>
<dbReference type="VEuPathDB" id="FungiDB:MYCTH_81466"/>
<dbReference type="Gene3D" id="2.30.30.40">
    <property type="entry name" value="SH3 Domains"/>
    <property type="match status" value="1"/>
</dbReference>
<evidence type="ECO:0000256" key="1">
    <source>
        <dbReference type="SAM" id="SignalP"/>
    </source>
</evidence>
<dbReference type="OMA" id="KPYRYIR"/>
<proteinExistence type="predicted"/>
<dbReference type="InParanoid" id="G2QD02"/>
<organism evidence="2 3">
    <name type="scientific">Thermothelomyces thermophilus (strain ATCC 42464 / BCRC 31852 / DSM 1799)</name>
    <name type="common">Sporotrichum thermophile</name>
    <dbReference type="NCBI Taxonomy" id="573729"/>
    <lineage>
        <taxon>Eukaryota</taxon>
        <taxon>Fungi</taxon>
        <taxon>Dikarya</taxon>
        <taxon>Ascomycota</taxon>
        <taxon>Pezizomycotina</taxon>
        <taxon>Sordariomycetes</taxon>
        <taxon>Sordariomycetidae</taxon>
        <taxon>Sordariales</taxon>
        <taxon>Chaetomiaceae</taxon>
        <taxon>Thermothelomyces</taxon>
    </lineage>
</organism>
<accession>G2QD02</accession>
<dbReference type="RefSeq" id="XP_003662667.1">
    <property type="nucleotide sequence ID" value="XM_003662619.1"/>
</dbReference>
<keyword evidence="1" id="KW-0732">Signal</keyword>
<sequence length="249" mass="27091">MQLNTLALTLAAAVSSVAAYPITGDDVNCRTGPGTSFKSVKTYPKGTDVKLSCQTYGEVIFGNSIWDKTQDGCYVSDYYVKTGSNNMVTGECPDNGNGSGGSVYQGKINRTEIISRAEYWTKQNVPYSMEKTYPDPQGRYYRTDCSGLVSMALHAMAPGYSTVTLPQIAVAISWDDLKAGDFIGTLGAGTGGSGGHVTVFQSWVDDAHTQYWSLECANKEKGCLRQKRNVKWKVGSNTAKPYRYTKVIN</sequence>
<dbReference type="OrthoDB" id="5358886at2759"/>
<gene>
    <name evidence="2" type="ORF">MYCTH_81466</name>
</gene>
<name>G2QD02_THET4</name>
<dbReference type="HOGENOM" id="CLU_072658_0_0_1"/>
<dbReference type="Gene3D" id="3.90.1720.10">
    <property type="entry name" value="endopeptidase domain like (from Nostoc punctiforme)"/>
    <property type="match status" value="1"/>
</dbReference>
<dbReference type="GeneID" id="11512743"/>
<evidence type="ECO:0000313" key="2">
    <source>
        <dbReference type="EMBL" id="AEO57422.1"/>
    </source>
</evidence>
<evidence type="ECO:0008006" key="4">
    <source>
        <dbReference type="Google" id="ProtNLM"/>
    </source>
</evidence>
<dbReference type="KEGG" id="mtm:MYCTH_81466"/>
<reference evidence="2 3" key="1">
    <citation type="journal article" date="2011" name="Nat. Biotechnol.">
        <title>Comparative genomic analysis of the thermophilic biomass-degrading fungi Myceliophthora thermophila and Thielavia terrestris.</title>
        <authorList>
            <person name="Berka R.M."/>
            <person name="Grigoriev I.V."/>
            <person name="Otillar R."/>
            <person name="Salamov A."/>
            <person name="Grimwood J."/>
            <person name="Reid I."/>
            <person name="Ishmael N."/>
            <person name="John T."/>
            <person name="Darmond C."/>
            <person name="Moisan M.-C."/>
            <person name="Henrissat B."/>
            <person name="Coutinho P.M."/>
            <person name="Lombard V."/>
            <person name="Natvig D.O."/>
            <person name="Lindquist E."/>
            <person name="Schmutz J."/>
            <person name="Lucas S."/>
            <person name="Harris P."/>
            <person name="Powlowski J."/>
            <person name="Bellemare A."/>
            <person name="Taylor D."/>
            <person name="Butler G."/>
            <person name="de Vries R.P."/>
            <person name="Allijn I.E."/>
            <person name="van den Brink J."/>
            <person name="Ushinsky S."/>
            <person name="Storms R."/>
            <person name="Powell A.J."/>
            <person name="Paulsen I.T."/>
            <person name="Elbourne L.D.H."/>
            <person name="Baker S.E."/>
            <person name="Magnuson J."/>
            <person name="LaBoissiere S."/>
            <person name="Clutterbuck A.J."/>
            <person name="Martinez D."/>
            <person name="Wogulis M."/>
            <person name="de Leon A.L."/>
            <person name="Rey M.W."/>
            <person name="Tsang A."/>
        </authorList>
    </citation>
    <scope>NUCLEOTIDE SEQUENCE [LARGE SCALE GENOMIC DNA]</scope>
    <source>
        <strain evidence="3">ATCC 42464 / BCRC 31852 / DSM 1799</strain>
    </source>
</reference>
<dbReference type="AlphaFoldDB" id="G2QD02"/>
<keyword evidence="3" id="KW-1185">Reference proteome</keyword>
<dbReference type="eggNOG" id="ENOG502SIP4">
    <property type="taxonomic scope" value="Eukaryota"/>
</dbReference>